<dbReference type="InterPro" id="IPR004358">
    <property type="entry name" value="Sig_transdc_His_kin-like_C"/>
</dbReference>
<feature type="transmembrane region" description="Helical" evidence="13">
    <location>
        <begin position="7"/>
        <end position="25"/>
    </location>
</feature>
<evidence type="ECO:0000256" key="11">
    <source>
        <dbReference type="ARBA" id="ARBA00023012"/>
    </source>
</evidence>
<keyword evidence="9" id="KW-0067">ATP-binding</keyword>
<keyword evidence="10 13" id="KW-1133">Transmembrane helix</keyword>
<evidence type="ECO:0000256" key="2">
    <source>
        <dbReference type="ARBA" id="ARBA00004141"/>
    </source>
</evidence>
<dbReference type="GO" id="GO:0005886">
    <property type="term" value="C:plasma membrane"/>
    <property type="evidence" value="ECO:0007669"/>
    <property type="project" value="TreeGrafter"/>
</dbReference>
<organism evidence="15 16">
    <name type="scientific">Alteromonas macleodii</name>
    <name type="common">Pseudoalteromonas macleodii</name>
    <dbReference type="NCBI Taxonomy" id="28108"/>
    <lineage>
        <taxon>Bacteria</taxon>
        <taxon>Pseudomonadati</taxon>
        <taxon>Pseudomonadota</taxon>
        <taxon>Gammaproteobacteria</taxon>
        <taxon>Alteromonadales</taxon>
        <taxon>Alteromonadaceae</taxon>
        <taxon>Alteromonas/Salinimonas group</taxon>
        <taxon>Alteromonas</taxon>
    </lineage>
</organism>
<evidence type="ECO:0000313" key="16">
    <source>
        <dbReference type="Proteomes" id="UP000063991"/>
    </source>
</evidence>
<keyword evidence="4" id="KW-0597">Phosphoprotein</keyword>
<dbReference type="InterPro" id="IPR025201">
    <property type="entry name" value="KdpD_TM"/>
</dbReference>
<dbReference type="PROSITE" id="PS50109">
    <property type="entry name" value="HIS_KIN"/>
    <property type="match status" value="1"/>
</dbReference>
<dbReference type="Gene3D" id="1.10.287.130">
    <property type="match status" value="1"/>
</dbReference>
<dbReference type="AlphaFoldDB" id="A0A126PYC7"/>
<evidence type="ECO:0000256" key="9">
    <source>
        <dbReference type="ARBA" id="ARBA00022840"/>
    </source>
</evidence>
<dbReference type="InterPro" id="IPR036097">
    <property type="entry name" value="HisK_dim/P_sf"/>
</dbReference>
<keyword evidence="7" id="KW-0547">Nucleotide-binding</keyword>
<evidence type="ECO:0000256" key="10">
    <source>
        <dbReference type="ARBA" id="ARBA00022989"/>
    </source>
</evidence>
<keyword evidence="12 13" id="KW-0472">Membrane</keyword>
<dbReference type="InterPro" id="IPR052023">
    <property type="entry name" value="Histidine_kinase_KdpD"/>
</dbReference>
<evidence type="ECO:0000256" key="8">
    <source>
        <dbReference type="ARBA" id="ARBA00022777"/>
    </source>
</evidence>
<name>A0A126PYC7_ALTMA</name>
<sequence>MIQFKHGFYTLFIMAVAILGCLALSNWLLPLGGILLILQLACAIVALTTSRFYGLLAGVAGALSFNYFFTEPLHSFQIAEVEDSINFVVFIIVAILISELAVYVNSQQHALQVVKTQSSVLRSVSHDLRTPLSTIIGSVETYMTYQDKLDDIERQALLKGVHDEGKRLYVYVENLLQTTRIEHNALALNLTHVNLTAFLANLESRINSGRLKVINNSDSHGITVSESLFEQALFNVIDNALKFSDDSVLLMVSHSDGEFKFQISDKGEGISDEQLQAPIQLFQTSRRSDSGKGGIGLGLSVAAGIVHAHSGAIKLSNTTPGLLVSITIPKRD</sequence>
<keyword evidence="8 15" id="KW-0418">Kinase</keyword>
<comment type="catalytic activity">
    <reaction evidence="1">
        <text>ATP + protein L-histidine = ADP + protein N-phospho-L-histidine.</text>
        <dbReference type="EC" id="2.7.13.3"/>
    </reaction>
</comment>
<dbReference type="OrthoDB" id="9806130at2"/>
<evidence type="ECO:0000256" key="13">
    <source>
        <dbReference type="SAM" id="Phobius"/>
    </source>
</evidence>
<dbReference type="SMART" id="SM00388">
    <property type="entry name" value="HisKA"/>
    <property type="match status" value="1"/>
</dbReference>
<dbReference type="PROSITE" id="PS51257">
    <property type="entry name" value="PROKAR_LIPOPROTEIN"/>
    <property type="match status" value="1"/>
</dbReference>
<evidence type="ECO:0000256" key="4">
    <source>
        <dbReference type="ARBA" id="ARBA00022553"/>
    </source>
</evidence>
<comment type="subcellular location">
    <subcellularLocation>
        <location evidence="2">Membrane</location>
        <topology evidence="2">Multi-pass membrane protein</topology>
    </subcellularLocation>
</comment>
<dbReference type="GO" id="GO:0005524">
    <property type="term" value="F:ATP binding"/>
    <property type="evidence" value="ECO:0007669"/>
    <property type="project" value="UniProtKB-KW"/>
</dbReference>
<dbReference type="SUPFAM" id="SSF47384">
    <property type="entry name" value="Homodimeric domain of signal transducing histidine kinase"/>
    <property type="match status" value="1"/>
</dbReference>
<evidence type="ECO:0000256" key="5">
    <source>
        <dbReference type="ARBA" id="ARBA00022679"/>
    </source>
</evidence>
<dbReference type="PANTHER" id="PTHR45569">
    <property type="entry name" value="SENSOR PROTEIN KDPD"/>
    <property type="match status" value="1"/>
</dbReference>
<dbReference type="InterPro" id="IPR005467">
    <property type="entry name" value="His_kinase_dom"/>
</dbReference>
<evidence type="ECO:0000256" key="12">
    <source>
        <dbReference type="ARBA" id="ARBA00023136"/>
    </source>
</evidence>
<dbReference type="Pfam" id="PF13493">
    <property type="entry name" value="DUF4118"/>
    <property type="match status" value="1"/>
</dbReference>
<proteinExistence type="predicted"/>
<keyword evidence="6 13" id="KW-0812">Transmembrane</keyword>
<evidence type="ECO:0000259" key="14">
    <source>
        <dbReference type="PROSITE" id="PS50109"/>
    </source>
</evidence>
<dbReference type="CDD" id="cd00082">
    <property type="entry name" value="HisKA"/>
    <property type="match status" value="1"/>
</dbReference>
<protein>
    <recommendedName>
        <fullName evidence="3">histidine kinase</fullName>
        <ecNumber evidence="3">2.7.13.3</ecNumber>
    </recommendedName>
</protein>
<evidence type="ECO:0000313" key="15">
    <source>
        <dbReference type="EMBL" id="AMJ97945.1"/>
    </source>
</evidence>
<feature type="transmembrane region" description="Helical" evidence="13">
    <location>
        <begin position="84"/>
        <end position="104"/>
    </location>
</feature>
<keyword evidence="5" id="KW-0808">Transferase</keyword>
<dbReference type="SMART" id="SM00387">
    <property type="entry name" value="HATPase_c"/>
    <property type="match status" value="1"/>
</dbReference>
<feature type="transmembrane region" description="Helical" evidence="13">
    <location>
        <begin position="31"/>
        <end position="47"/>
    </location>
</feature>
<keyword evidence="11" id="KW-0902">Two-component regulatory system</keyword>
<dbReference type="InterPro" id="IPR036890">
    <property type="entry name" value="HATPase_C_sf"/>
</dbReference>
<gene>
    <name evidence="15" type="ORF">AVL55_07085</name>
</gene>
<dbReference type="EMBL" id="CP014323">
    <property type="protein sequence ID" value="AMJ97945.1"/>
    <property type="molecule type" value="Genomic_DNA"/>
</dbReference>
<evidence type="ECO:0000256" key="1">
    <source>
        <dbReference type="ARBA" id="ARBA00000085"/>
    </source>
</evidence>
<evidence type="ECO:0000256" key="7">
    <source>
        <dbReference type="ARBA" id="ARBA00022741"/>
    </source>
</evidence>
<dbReference type="Pfam" id="PF00512">
    <property type="entry name" value="HisKA"/>
    <property type="match status" value="1"/>
</dbReference>
<dbReference type="PANTHER" id="PTHR45569:SF1">
    <property type="entry name" value="SENSOR PROTEIN KDPD"/>
    <property type="match status" value="1"/>
</dbReference>
<evidence type="ECO:0000256" key="3">
    <source>
        <dbReference type="ARBA" id="ARBA00012438"/>
    </source>
</evidence>
<dbReference type="SUPFAM" id="SSF55874">
    <property type="entry name" value="ATPase domain of HSP90 chaperone/DNA topoisomerase II/histidine kinase"/>
    <property type="match status" value="1"/>
</dbReference>
<reference evidence="15 16" key="1">
    <citation type="submission" date="2015-12" db="EMBL/GenBank/DDBJ databases">
        <authorList>
            <person name="Shamseldin A."/>
            <person name="Moawad H."/>
            <person name="Abd El-Rahim W.M."/>
            <person name="Sadowsky M.J."/>
        </authorList>
    </citation>
    <scope>NUCLEOTIDE SEQUENCE [LARGE SCALE GENOMIC DNA]</scope>
    <source>
        <strain evidence="15 16">D7</strain>
    </source>
</reference>
<dbReference type="Gene3D" id="1.20.120.620">
    <property type="entry name" value="Backbone structure of the membrane domain of e. Coli histidine kinase receptor kdpd"/>
    <property type="match status" value="1"/>
</dbReference>
<dbReference type="InterPro" id="IPR003594">
    <property type="entry name" value="HATPase_dom"/>
</dbReference>
<dbReference type="Proteomes" id="UP000063991">
    <property type="component" value="Chromosome"/>
</dbReference>
<dbReference type="EC" id="2.7.13.3" evidence="3"/>
<feature type="domain" description="Histidine kinase" evidence="14">
    <location>
        <begin position="123"/>
        <end position="332"/>
    </location>
</feature>
<evidence type="ECO:0000256" key="6">
    <source>
        <dbReference type="ARBA" id="ARBA00022692"/>
    </source>
</evidence>
<dbReference type="PRINTS" id="PR00344">
    <property type="entry name" value="BCTRLSENSOR"/>
</dbReference>
<dbReference type="InterPro" id="IPR038318">
    <property type="entry name" value="KdpD_sf"/>
</dbReference>
<accession>A0A126PYC7</accession>
<dbReference type="Pfam" id="PF02518">
    <property type="entry name" value="HATPase_c"/>
    <property type="match status" value="1"/>
</dbReference>
<dbReference type="GO" id="GO:0000155">
    <property type="term" value="F:phosphorelay sensor kinase activity"/>
    <property type="evidence" value="ECO:0007669"/>
    <property type="project" value="InterPro"/>
</dbReference>
<dbReference type="Gene3D" id="3.30.565.10">
    <property type="entry name" value="Histidine kinase-like ATPase, C-terminal domain"/>
    <property type="match status" value="1"/>
</dbReference>
<feature type="transmembrane region" description="Helical" evidence="13">
    <location>
        <begin position="52"/>
        <end position="69"/>
    </location>
</feature>
<dbReference type="RefSeq" id="WP_061094645.1">
    <property type="nucleotide sequence ID" value="NZ_CP014323.1"/>
</dbReference>
<dbReference type="InterPro" id="IPR003661">
    <property type="entry name" value="HisK_dim/P_dom"/>
</dbReference>